<gene>
    <name evidence="1" type="ORF">Tci_923853</name>
</gene>
<accession>A0A699X5G3</accession>
<reference evidence="1" key="1">
    <citation type="journal article" date="2019" name="Sci. Rep.">
        <title>Draft genome of Tanacetum cinerariifolium, the natural source of mosquito coil.</title>
        <authorList>
            <person name="Yamashiro T."/>
            <person name="Shiraishi A."/>
            <person name="Satake H."/>
            <person name="Nakayama K."/>
        </authorList>
    </citation>
    <scope>NUCLEOTIDE SEQUENCE</scope>
</reference>
<feature type="non-terminal residue" evidence="1">
    <location>
        <position position="1"/>
    </location>
</feature>
<organism evidence="1">
    <name type="scientific">Tanacetum cinerariifolium</name>
    <name type="common">Dalmatian daisy</name>
    <name type="synonym">Chrysanthemum cinerariifolium</name>
    <dbReference type="NCBI Taxonomy" id="118510"/>
    <lineage>
        <taxon>Eukaryota</taxon>
        <taxon>Viridiplantae</taxon>
        <taxon>Streptophyta</taxon>
        <taxon>Embryophyta</taxon>
        <taxon>Tracheophyta</taxon>
        <taxon>Spermatophyta</taxon>
        <taxon>Magnoliopsida</taxon>
        <taxon>eudicotyledons</taxon>
        <taxon>Gunneridae</taxon>
        <taxon>Pentapetalae</taxon>
        <taxon>asterids</taxon>
        <taxon>campanulids</taxon>
        <taxon>Asterales</taxon>
        <taxon>Asteraceae</taxon>
        <taxon>Asteroideae</taxon>
        <taxon>Anthemideae</taxon>
        <taxon>Anthemidinae</taxon>
        <taxon>Tanacetum</taxon>
    </lineage>
</organism>
<proteinExistence type="predicted"/>
<dbReference type="AlphaFoldDB" id="A0A699X5G3"/>
<name>A0A699X5G3_TANCI</name>
<comment type="caution">
    <text evidence="1">The sequence shown here is derived from an EMBL/GenBank/DDBJ whole genome shotgun (WGS) entry which is preliminary data.</text>
</comment>
<evidence type="ECO:0000313" key="1">
    <source>
        <dbReference type="EMBL" id="GFD51884.1"/>
    </source>
</evidence>
<sequence>VGEGDGRARKRTRLAAYREGRGSEAVGQLHGFGRYAGRVGAVVGKGRRVGDALAGHYAAGRAANGGSQVAHRLHRYGYGLHVIGRYYVRGAAADRYRYQQLAVVADRVG</sequence>
<protein>
    <submittedName>
        <fullName evidence="1">Uncharacterized protein</fullName>
    </submittedName>
</protein>
<feature type="non-terminal residue" evidence="1">
    <location>
        <position position="109"/>
    </location>
</feature>
<dbReference type="EMBL" id="BKCJ011775568">
    <property type="protein sequence ID" value="GFD51884.1"/>
    <property type="molecule type" value="Genomic_DNA"/>
</dbReference>